<dbReference type="InterPro" id="IPR013780">
    <property type="entry name" value="Glyco_hydro_b"/>
</dbReference>
<evidence type="ECO:0000256" key="3">
    <source>
        <dbReference type="ARBA" id="ARBA00023295"/>
    </source>
</evidence>
<dbReference type="SMART" id="SM00642">
    <property type="entry name" value="Aamy"/>
    <property type="match status" value="1"/>
</dbReference>
<sequence>MTPSAFAQSKPWHGIEPVEVSPGSVGQLPPSVSAVPGREPGIWDVTVSASVEGETCHLAGDFNHWSSESHPMERTSDGRWRVDLELASGSYRYKFCVDGHVWMPDPENTEGEDDGFESHNSILHLGALGRPEALSGEVGDGRITTEALEHDPKKPLYLHRVGATKLRFRYRTLARDVAGVKLLIRDLGEFPMEPITSPHPFQYWDVQVELSERYWDSAERAEIEYAFAFTELNELSADPRLRKVAPSAMPRTETPDWAKEATWYQIFPERFCNGDPSNDPPYVRDWKSAWYEPAEFEGKDGQTFWEFFVYQRMYGGDLKGIESRLDHLVELGVNAIYLNPVFQAEGPHKYNATDFRHIDTQLGAGEDYLETTKNEKVGDPSTWTWTPSDRLFLDFLKTCKSRGLRVIIDAVFNHVGVRHPAFKDVQEKRQASPYVDWFKIKSWEPFEYAGWAGFGELPVFAKTETGFRSQAVKDHVFAVTRRWMDPDGDGDPSDGIDGWRLDVPMELAPEFWAEWRELVKSINPDAYITGEIWDRADEWLTGKHFDAVMNYRFAEPVIAWVANREKKISASELDRRLLEIRLAYPDEMGAALMNLVDSHDTDRVAQMIANPDLPYDRSNTMQRNPHYHCGRPAPEAFQRQRLIALLQMTYIGAPMIYYGDEVGMWGADDPTNRQPMLWKDLGPVDNSDEVWFDDDHFAFYKGAVALRSRYPALRTGTFRTILTDDEHDLWVFQREAPGEATVLVALNASEDVVSFDLPASGPRAWSLAFGEASNSPEAPKWIRVEPISGCVWVLE</sequence>
<organism evidence="7 8">
    <name type="scientific">Saltatorellus ferox</name>
    <dbReference type="NCBI Taxonomy" id="2528018"/>
    <lineage>
        <taxon>Bacteria</taxon>
        <taxon>Pseudomonadati</taxon>
        <taxon>Planctomycetota</taxon>
        <taxon>Planctomycetia</taxon>
        <taxon>Planctomycetia incertae sedis</taxon>
        <taxon>Saltatorellus</taxon>
    </lineage>
</organism>
<proteinExistence type="inferred from homology"/>
<dbReference type="Gene3D" id="2.60.40.10">
    <property type="entry name" value="Immunoglobulins"/>
    <property type="match status" value="1"/>
</dbReference>
<dbReference type="SUPFAM" id="SSF51445">
    <property type="entry name" value="(Trans)glycosidases"/>
    <property type="match status" value="1"/>
</dbReference>
<dbReference type="GO" id="GO:0005975">
    <property type="term" value="P:carbohydrate metabolic process"/>
    <property type="evidence" value="ECO:0007669"/>
    <property type="project" value="InterPro"/>
</dbReference>
<dbReference type="GO" id="GO:0031216">
    <property type="term" value="F:neopullulanase activity"/>
    <property type="evidence" value="ECO:0007669"/>
    <property type="project" value="UniProtKB-EC"/>
</dbReference>
<reference evidence="7 8" key="1">
    <citation type="submission" date="2019-02" db="EMBL/GenBank/DDBJ databases">
        <title>Deep-cultivation of Planctomycetes and their phenomic and genomic characterization uncovers novel biology.</title>
        <authorList>
            <person name="Wiegand S."/>
            <person name="Jogler M."/>
            <person name="Boedeker C."/>
            <person name="Pinto D."/>
            <person name="Vollmers J."/>
            <person name="Rivas-Marin E."/>
            <person name="Kohn T."/>
            <person name="Peeters S.H."/>
            <person name="Heuer A."/>
            <person name="Rast P."/>
            <person name="Oberbeckmann S."/>
            <person name="Bunk B."/>
            <person name="Jeske O."/>
            <person name="Meyerdierks A."/>
            <person name="Storesund J.E."/>
            <person name="Kallscheuer N."/>
            <person name="Luecker S."/>
            <person name="Lage O.M."/>
            <person name="Pohl T."/>
            <person name="Merkel B.J."/>
            <person name="Hornburger P."/>
            <person name="Mueller R.-W."/>
            <person name="Bruemmer F."/>
            <person name="Labrenz M."/>
            <person name="Spormann A.M."/>
            <person name="Op den Camp H."/>
            <person name="Overmann J."/>
            <person name="Amann R."/>
            <person name="Jetten M.S.M."/>
            <person name="Mascher T."/>
            <person name="Medema M.H."/>
            <person name="Devos D.P."/>
            <person name="Kaster A.-K."/>
            <person name="Ovreas L."/>
            <person name="Rohde M."/>
            <person name="Galperin M.Y."/>
            <person name="Jogler C."/>
        </authorList>
    </citation>
    <scope>NUCLEOTIDE SEQUENCE [LARGE SCALE GENOMIC DNA]</scope>
    <source>
        <strain evidence="7 8">Poly30</strain>
    </source>
</reference>
<comment type="similarity">
    <text evidence="1 4">Belongs to the glycosyl hydrolase 13 family.</text>
</comment>
<dbReference type="PRINTS" id="PR00110">
    <property type="entry name" value="ALPHAAMYLASE"/>
</dbReference>
<dbReference type="InterPro" id="IPR014756">
    <property type="entry name" value="Ig_E-set"/>
</dbReference>
<keyword evidence="3 7" id="KW-0326">Glycosidase</keyword>
<dbReference type="SUPFAM" id="SSF81296">
    <property type="entry name" value="E set domains"/>
    <property type="match status" value="2"/>
</dbReference>
<dbReference type="InterPro" id="IPR013783">
    <property type="entry name" value="Ig-like_fold"/>
</dbReference>
<evidence type="ECO:0000313" key="8">
    <source>
        <dbReference type="Proteomes" id="UP000320390"/>
    </source>
</evidence>
<dbReference type="AlphaFoldDB" id="A0A518EP84"/>
<evidence type="ECO:0000256" key="2">
    <source>
        <dbReference type="ARBA" id="ARBA00022801"/>
    </source>
</evidence>
<evidence type="ECO:0000256" key="5">
    <source>
        <dbReference type="SAM" id="MobiDB-lite"/>
    </source>
</evidence>
<dbReference type="InterPro" id="IPR004185">
    <property type="entry name" value="Glyco_hydro_13_lg-like_dom"/>
</dbReference>
<evidence type="ECO:0000313" key="7">
    <source>
        <dbReference type="EMBL" id="QDV05896.1"/>
    </source>
</evidence>
<evidence type="ECO:0000256" key="4">
    <source>
        <dbReference type="RuleBase" id="RU003615"/>
    </source>
</evidence>
<dbReference type="CDD" id="cd02857">
    <property type="entry name" value="E_set_CDase_PDE_N"/>
    <property type="match status" value="1"/>
</dbReference>
<dbReference type="SUPFAM" id="SSF51011">
    <property type="entry name" value="Glycosyl hydrolase domain"/>
    <property type="match status" value="1"/>
</dbReference>
<dbReference type="PANTHER" id="PTHR10357:SF210">
    <property type="entry name" value="MALTODEXTRIN GLUCOSIDASE"/>
    <property type="match status" value="1"/>
</dbReference>
<dbReference type="InterPro" id="IPR006047">
    <property type="entry name" value="GH13_cat_dom"/>
</dbReference>
<dbReference type="InterPro" id="IPR017853">
    <property type="entry name" value="GH"/>
</dbReference>
<dbReference type="PANTHER" id="PTHR10357">
    <property type="entry name" value="ALPHA-AMYLASE FAMILY MEMBER"/>
    <property type="match status" value="1"/>
</dbReference>
<dbReference type="GO" id="GO:0004556">
    <property type="term" value="F:alpha-amylase activity"/>
    <property type="evidence" value="ECO:0007669"/>
    <property type="project" value="InterPro"/>
</dbReference>
<dbReference type="Gene3D" id="2.60.40.1180">
    <property type="entry name" value="Golgi alpha-mannosidase II"/>
    <property type="match status" value="1"/>
</dbReference>
<dbReference type="Gene3D" id="3.20.20.80">
    <property type="entry name" value="Glycosidases"/>
    <property type="match status" value="1"/>
</dbReference>
<keyword evidence="2 7" id="KW-0378">Hydrolase</keyword>
<dbReference type="InterPro" id="IPR006046">
    <property type="entry name" value="Alpha_amylase"/>
</dbReference>
<dbReference type="OrthoDB" id="9805159at2"/>
<name>A0A518EP84_9BACT</name>
<dbReference type="EC" id="3.2.1.135" evidence="7"/>
<accession>A0A518EP84</accession>
<evidence type="ECO:0000259" key="6">
    <source>
        <dbReference type="SMART" id="SM00642"/>
    </source>
</evidence>
<dbReference type="GO" id="GO:0043169">
    <property type="term" value="F:cation binding"/>
    <property type="evidence" value="ECO:0007669"/>
    <property type="project" value="InterPro"/>
</dbReference>
<evidence type="ECO:0000256" key="1">
    <source>
        <dbReference type="ARBA" id="ARBA00008061"/>
    </source>
</evidence>
<keyword evidence="8" id="KW-1185">Reference proteome</keyword>
<gene>
    <name evidence="7" type="primary">tvaII</name>
    <name evidence="7" type="ORF">Poly30_13990</name>
</gene>
<feature type="region of interest" description="Disordered" evidence="5">
    <location>
        <begin position="20"/>
        <end position="39"/>
    </location>
</feature>
<dbReference type="CDD" id="cd11338">
    <property type="entry name" value="AmyAc_CMD"/>
    <property type="match status" value="1"/>
</dbReference>
<dbReference type="Pfam" id="PF16561">
    <property type="entry name" value="AMPK1_CBM"/>
    <property type="match status" value="1"/>
</dbReference>
<dbReference type="InterPro" id="IPR032640">
    <property type="entry name" value="AMPK1_CBM"/>
</dbReference>
<feature type="domain" description="Glycosyl hydrolase family 13 catalytic" evidence="6">
    <location>
        <begin position="265"/>
        <end position="707"/>
    </location>
</feature>
<dbReference type="EMBL" id="CP036434">
    <property type="protein sequence ID" value="QDV05896.1"/>
    <property type="molecule type" value="Genomic_DNA"/>
</dbReference>
<dbReference type="Proteomes" id="UP000320390">
    <property type="component" value="Chromosome"/>
</dbReference>
<protein>
    <submittedName>
        <fullName evidence="7">Neopullulanase 2</fullName>
        <ecNumber evidence="7">3.2.1.135</ecNumber>
    </submittedName>
</protein>
<dbReference type="RefSeq" id="WP_145195590.1">
    <property type="nucleotide sequence ID" value="NZ_CP036434.1"/>
</dbReference>
<dbReference type="Pfam" id="PF00128">
    <property type="entry name" value="Alpha-amylase"/>
    <property type="match status" value="2"/>
</dbReference>